<dbReference type="SUPFAM" id="SSF53756">
    <property type="entry name" value="UDP-Glycosyltransferase/glycogen phosphorylase"/>
    <property type="match status" value="1"/>
</dbReference>
<evidence type="ECO:0000256" key="1">
    <source>
        <dbReference type="ARBA" id="ARBA00022676"/>
    </source>
</evidence>
<organism evidence="3 4">
    <name type="scientific">Pseudodesulfovibrio cashew</name>
    <dbReference type="NCBI Taxonomy" id="2678688"/>
    <lineage>
        <taxon>Bacteria</taxon>
        <taxon>Pseudomonadati</taxon>
        <taxon>Thermodesulfobacteriota</taxon>
        <taxon>Desulfovibrionia</taxon>
        <taxon>Desulfovibrionales</taxon>
        <taxon>Desulfovibrionaceae</taxon>
    </lineage>
</organism>
<accession>A0A6I6JP02</accession>
<sequence length="458" mass="50705">MQRMGDLILSYPLLLWLARRYPGHPLYVAAEENFYKPLMKLSPAATYFPWSGAGVLRGQRYELVINLSIRDRAARLAHELEADRVIGPVLAPDGSRFVHGDWQLYRTSLVGNNLYNRFHWADLNALDVVPHADMAATRFQPPRTMPADNAKVGVFVGASEEAKRPDAAFQADLLRELLNRGLRPVLFGGPAEKELGADIERRAGVPVLNLCGKLGLEEFGAVGQTLSLFITPDTGPMHLAAWTGLKCLNLSMGHVNPWETGPYPEGHYVLRSDLECARGCWHCSRSKLHCHEAFEPRRIAALAARLVAGAASAKLAGLRLPGLDLFVTGRRDGLYHLERVARTDPDEERLLARFWQAFFGSRFGLWGEDRPARAWADAARHAPQAADILLAHLPEMGRQFSHGLKTGSLRDGAFWSGSPTVIRPLTGFAQMALENGDHSRASWVRAMADLEALIACCR</sequence>
<keyword evidence="2 3" id="KW-0808">Transferase</keyword>
<dbReference type="Proteomes" id="UP000428328">
    <property type="component" value="Chromosome"/>
</dbReference>
<proteinExistence type="predicted"/>
<dbReference type="InterPro" id="IPR002201">
    <property type="entry name" value="Glyco_trans_9"/>
</dbReference>
<dbReference type="PANTHER" id="PTHR30160">
    <property type="entry name" value="TETRAACYLDISACCHARIDE 4'-KINASE-RELATED"/>
    <property type="match status" value="1"/>
</dbReference>
<dbReference type="EMBL" id="CP046400">
    <property type="protein sequence ID" value="QGY41962.1"/>
    <property type="molecule type" value="Genomic_DNA"/>
</dbReference>
<reference evidence="3 4" key="1">
    <citation type="submission" date="2019-11" db="EMBL/GenBank/DDBJ databases">
        <authorList>
            <person name="Zheng R.K."/>
            <person name="Sun C.M."/>
        </authorList>
    </citation>
    <scope>NUCLEOTIDE SEQUENCE [LARGE SCALE GENOMIC DNA]</scope>
    <source>
        <strain evidence="3 4">SRB007</strain>
    </source>
</reference>
<dbReference type="KEGG" id="psel:GM415_02725"/>
<dbReference type="GO" id="GO:0005829">
    <property type="term" value="C:cytosol"/>
    <property type="evidence" value="ECO:0007669"/>
    <property type="project" value="TreeGrafter"/>
</dbReference>
<dbReference type="CDD" id="cd03789">
    <property type="entry name" value="GT9_LPS_heptosyltransferase"/>
    <property type="match status" value="1"/>
</dbReference>
<dbReference type="Gene3D" id="3.40.50.2000">
    <property type="entry name" value="Glycogen Phosphorylase B"/>
    <property type="match status" value="1"/>
</dbReference>
<protein>
    <submittedName>
        <fullName evidence="3">Glycosyltransferase family 9 protein</fullName>
    </submittedName>
</protein>
<dbReference type="PANTHER" id="PTHR30160:SF7">
    <property type="entry name" value="ADP-HEPTOSE--LPS HEPTOSYLTRANSFERASE 2"/>
    <property type="match status" value="1"/>
</dbReference>
<name>A0A6I6JP02_9BACT</name>
<dbReference type="Pfam" id="PF01075">
    <property type="entry name" value="Glyco_transf_9"/>
    <property type="match status" value="1"/>
</dbReference>
<keyword evidence="1" id="KW-0328">Glycosyltransferase</keyword>
<dbReference type="InterPro" id="IPR051199">
    <property type="entry name" value="LPS_LOS_Heptosyltrfase"/>
</dbReference>
<dbReference type="AlphaFoldDB" id="A0A6I6JP02"/>
<evidence type="ECO:0000313" key="4">
    <source>
        <dbReference type="Proteomes" id="UP000428328"/>
    </source>
</evidence>
<evidence type="ECO:0000256" key="2">
    <source>
        <dbReference type="ARBA" id="ARBA00022679"/>
    </source>
</evidence>
<keyword evidence="4" id="KW-1185">Reference proteome</keyword>
<dbReference type="GO" id="GO:0009244">
    <property type="term" value="P:lipopolysaccharide core region biosynthetic process"/>
    <property type="evidence" value="ECO:0007669"/>
    <property type="project" value="TreeGrafter"/>
</dbReference>
<gene>
    <name evidence="3" type="ORF">GM415_02725</name>
</gene>
<dbReference type="GO" id="GO:0008713">
    <property type="term" value="F:ADP-heptose-lipopolysaccharide heptosyltransferase activity"/>
    <property type="evidence" value="ECO:0007669"/>
    <property type="project" value="TreeGrafter"/>
</dbReference>
<evidence type="ECO:0000313" key="3">
    <source>
        <dbReference type="EMBL" id="QGY41962.1"/>
    </source>
</evidence>